<evidence type="ECO:0000259" key="9">
    <source>
        <dbReference type="Pfam" id="PF20473"/>
    </source>
</evidence>
<dbReference type="SUPFAM" id="SSF53335">
    <property type="entry name" value="S-adenosyl-L-methionine-dependent methyltransferases"/>
    <property type="match status" value="1"/>
</dbReference>
<accession>A0A6J6FH28</accession>
<proteinExistence type="predicted"/>
<evidence type="ECO:0000313" key="10">
    <source>
        <dbReference type="EMBL" id="CAB4588266.1"/>
    </source>
</evidence>
<dbReference type="Pfam" id="PF20464">
    <property type="entry name" value="MmeI_N"/>
    <property type="match status" value="1"/>
</dbReference>
<keyword evidence="2" id="KW-0489">Methyltransferase</keyword>
<feature type="domain" description="MmeI-like N-terminal" evidence="5">
    <location>
        <begin position="53"/>
        <end position="214"/>
    </location>
</feature>
<dbReference type="GO" id="GO:0009007">
    <property type="term" value="F:site-specific DNA-methyltransferase (adenine-specific) activity"/>
    <property type="evidence" value="ECO:0007669"/>
    <property type="project" value="UniProtKB-EC"/>
</dbReference>
<dbReference type="PANTHER" id="PTHR33841">
    <property type="entry name" value="DNA METHYLTRANSFERASE YEEA-RELATED"/>
    <property type="match status" value="1"/>
</dbReference>
<name>A0A6J6FH28_9ZZZZ</name>
<dbReference type="InterPro" id="IPR046818">
    <property type="entry name" value="MmeI_C"/>
</dbReference>
<dbReference type="Pfam" id="PF20466">
    <property type="entry name" value="MmeI_TRD"/>
    <property type="match status" value="1"/>
</dbReference>
<dbReference type="InterPro" id="IPR050953">
    <property type="entry name" value="N4_N6_ade-DNA_methylase"/>
</dbReference>
<evidence type="ECO:0000259" key="8">
    <source>
        <dbReference type="Pfam" id="PF20467"/>
    </source>
</evidence>
<dbReference type="InterPro" id="IPR046817">
    <property type="entry name" value="MmeI_N"/>
</dbReference>
<dbReference type="InterPro" id="IPR046819">
    <property type="entry name" value="MmeI_hel"/>
</dbReference>
<protein>
    <recommendedName>
        <fullName evidence="1">site-specific DNA-methyltransferase (adenine-specific)</fullName>
        <ecNumber evidence="1">2.1.1.72</ecNumber>
    </recommendedName>
</protein>
<evidence type="ECO:0000259" key="6">
    <source>
        <dbReference type="Pfam" id="PF20465"/>
    </source>
</evidence>
<gene>
    <name evidence="10" type="ORF">UFOPK1493_03589</name>
</gene>
<reference evidence="10" key="1">
    <citation type="submission" date="2020-05" db="EMBL/GenBank/DDBJ databases">
        <authorList>
            <person name="Chiriac C."/>
            <person name="Salcher M."/>
            <person name="Ghai R."/>
            <person name="Kavagutti S V."/>
        </authorList>
    </citation>
    <scope>NUCLEOTIDE SEQUENCE</scope>
</reference>
<evidence type="ECO:0000256" key="2">
    <source>
        <dbReference type="ARBA" id="ARBA00022603"/>
    </source>
</evidence>
<dbReference type="GO" id="GO:0032259">
    <property type="term" value="P:methylation"/>
    <property type="evidence" value="ECO:0007669"/>
    <property type="project" value="UniProtKB-KW"/>
</dbReference>
<dbReference type="AlphaFoldDB" id="A0A6J6FH28"/>
<comment type="catalytic activity">
    <reaction evidence="4">
        <text>a 2'-deoxyadenosine in DNA + S-adenosyl-L-methionine = an N(6)-methyl-2'-deoxyadenosine in DNA + S-adenosyl-L-homocysteine + H(+)</text>
        <dbReference type="Rhea" id="RHEA:15197"/>
        <dbReference type="Rhea" id="RHEA-COMP:12418"/>
        <dbReference type="Rhea" id="RHEA-COMP:12419"/>
        <dbReference type="ChEBI" id="CHEBI:15378"/>
        <dbReference type="ChEBI" id="CHEBI:57856"/>
        <dbReference type="ChEBI" id="CHEBI:59789"/>
        <dbReference type="ChEBI" id="CHEBI:90615"/>
        <dbReference type="ChEBI" id="CHEBI:90616"/>
        <dbReference type="EC" id="2.1.1.72"/>
    </reaction>
</comment>
<feature type="domain" description="MmeI-like helicase spacer" evidence="6">
    <location>
        <begin position="220"/>
        <end position="295"/>
    </location>
</feature>
<dbReference type="EMBL" id="CAEZSR010000210">
    <property type="protein sequence ID" value="CAB4588266.1"/>
    <property type="molecule type" value="Genomic_DNA"/>
</dbReference>
<evidence type="ECO:0000259" key="7">
    <source>
        <dbReference type="Pfam" id="PF20466"/>
    </source>
</evidence>
<evidence type="ECO:0000256" key="4">
    <source>
        <dbReference type="ARBA" id="ARBA00047942"/>
    </source>
</evidence>
<dbReference type="Pfam" id="PF20465">
    <property type="entry name" value="MmeI_hel"/>
    <property type="match status" value="1"/>
</dbReference>
<dbReference type="InterPro" id="IPR029063">
    <property type="entry name" value="SAM-dependent_MTases_sf"/>
</dbReference>
<feature type="domain" description="MmeI-like C-terminal" evidence="8">
    <location>
        <begin position="876"/>
        <end position="953"/>
    </location>
</feature>
<dbReference type="Pfam" id="PF20467">
    <property type="entry name" value="MmeI_C"/>
    <property type="match status" value="1"/>
</dbReference>
<feature type="domain" description="MmeI-like target recognition" evidence="7">
    <location>
        <begin position="670"/>
        <end position="873"/>
    </location>
</feature>
<sequence>MGVSESAVTPMPRAKTRVTAAEKRRAELLARAEKRRHEVATELDSSQEVLARARAFTRKYDGITVERAESQSFWNDLLLVFGIDRRAVGAEFERVTKRTDTEGTGRIDVLWPGVLLAEHKSAGKDFPTALAQADAYELDDHELPRLTVVCDFARFLMRDNHTGRSTEFPLAEFPDKLGWFGPLVHNELTELSPQRPVDVKAAEKMADLHDELRAAGYAGHNLRVLMTRLLFCFFADDARIWAHGKIDAYLSSAPPQFAGAALAQLFEVLNTPPAERSAMLDESLTTFPYVNGGLFAENLPITNLNADLLDALIATSEEVDWSAVSPAVFGAMFQGVMDSTERHDLGAHYTSEENILRLIEPLFLDELYQAIEDATTVAALEKIWQRMAAMRVLDPAAGCGNFLVVSYRELRRVERHLMDKLRGMAKDDHRFWDKYPWVTGQRYLDSAAASRLGVGQFHGIEIDEWPANIAQVAMWLTDHLANMELEEQFGGYQTRLPLVDTAHITVGNALRLDWQDVMGDDRATHILGNPPFLGTNLQSPEQKADTLLVWGKTRGSGSLDYVCNWFRRAAEYIDDTDTRVAFVSTNSISQGEQPPVLWGYLSGLDMHIDFAHRSFNWTNEARGKAAVHVVITGFSQGRKPGKKPLWTYADINKPGIRSEVVSINAYLAAAPEVIVHSAQMPIQGFRQMFFGSMARDGGHLFLTPEEAAEVRKIDPVAAKYLRRIYGAAELIQGKERWCFWLVGAEPADLRTSPTLRTRLAAIAKLRAESPAKSTQDAASTPGLFVQNGQPSERYLAVPRVSSERRPFVPTAFFDPDVIASDALVTVPGADLATFAAVSSRPFAAWNRTVSGRLKSDCRISSEVTFNNFPWPKLDTAQTAAVEAAAQGVLDARTAHPSSTLADLYDPLAMPPNLVKAHRELDKVVLGLYGLKPSATDADILAVLFERYETLVKTKASPDA</sequence>
<dbReference type="InterPro" id="IPR046820">
    <property type="entry name" value="MmeI_TRD"/>
</dbReference>
<keyword evidence="3" id="KW-0808">Transferase</keyword>
<dbReference type="Gene3D" id="3.40.50.150">
    <property type="entry name" value="Vaccinia Virus protein VP39"/>
    <property type="match status" value="1"/>
</dbReference>
<evidence type="ECO:0000259" key="5">
    <source>
        <dbReference type="Pfam" id="PF20464"/>
    </source>
</evidence>
<evidence type="ECO:0000256" key="1">
    <source>
        <dbReference type="ARBA" id="ARBA00011900"/>
    </source>
</evidence>
<dbReference type="PANTHER" id="PTHR33841:SF1">
    <property type="entry name" value="DNA METHYLTRANSFERASE A"/>
    <property type="match status" value="1"/>
</dbReference>
<dbReference type="EC" id="2.1.1.72" evidence="1"/>
<feature type="domain" description="MmeI-like DNA-methyltransferase" evidence="9">
    <location>
        <begin position="376"/>
        <end position="638"/>
    </location>
</feature>
<organism evidence="10">
    <name type="scientific">freshwater metagenome</name>
    <dbReference type="NCBI Taxonomy" id="449393"/>
    <lineage>
        <taxon>unclassified sequences</taxon>
        <taxon>metagenomes</taxon>
        <taxon>ecological metagenomes</taxon>
    </lineage>
</organism>
<dbReference type="Pfam" id="PF20473">
    <property type="entry name" value="MmeI_Mtase"/>
    <property type="match status" value="1"/>
</dbReference>
<dbReference type="InterPro" id="IPR046816">
    <property type="entry name" value="MmeI_Mtase"/>
</dbReference>
<evidence type="ECO:0000256" key="3">
    <source>
        <dbReference type="ARBA" id="ARBA00022679"/>
    </source>
</evidence>